<keyword evidence="11" id="KW-1185">Reference proteome</keyword>
<dbReference type="SUPFAM" id="SSF160240">
    <property type="entry name" value="Cation efflux protein cytoplasmic domain-like"/>
    <property type="match status" value="1"/>
</dbReference>
<evidence type="ECO:0000256" key="6">
    <source>
        <dbReference type="SAM" id="MobiDB-lite"/>
    </source>
</evidence>
<evidence type="ECO:0000313" key="11">
    <source>
        <dbReference type="Proteomes" id="UP000697127"/>
    </source>
</evidence>
<keyword evidence="2" id="KW-0813">Transport</keyword>
<dbReference type="Gene3D" id="1.20.1510.10">
    <property type="entry name" value="Cation efflux protein transmembrane domain"/>
    <property type="match status" value="1"/>
</dbReference>
<dbReference type="GO" id="GO:0008324">
    <property type="term" value="F:monoatomic cation transmembrane transporter activity"/>
    <property type="evidence" value="ECO:0007669"/>
    <property type="project" value="InterPro"/>
</dbReference>
<keyword evidence="4 7" id="KW-1133">Transmembrane helix</keyword>
<sequence length="597" mass="67361">MVASERTPLVPTPTSVPLTRRSTPYITTTNDDSVDSVTPYTVKQDTIYTPNREYLQDYTDESNIVPRLQRSKTFSENAMNGIESTNVPVSVNNPLNLSRRLSAFPGNDFDELYKRVDSLKLMRPFRLIGPITRLVDWKKYTKSENYIKNLKNNELKDFYNNQNDMISRYEDIDLLLDTGIQIQMIENYADNTSTDASSNASSDYNDNDDNDDNDDDNDNSNSNSNINSNYIPSTEGTSIGENLEQLTLPLVKSKKMMKQNSIETGNTQTSSKKRHHIQSSAVPGNIDLEGAKILGNGHDSSSSIVMYAIYFNFALNVILLCGKIIVVYMSNSLSLIASLVDSALDFLSTLIIFIANKYAAKHSSKFPVGRKQLEPIGVLIFSVIIIISFSQVLIESLKELFGNTENGNREIVNLTKTAISIMVGTITTKLIGYELCKNIKNSSVQALVEDAKTDIVFNVFSLIFPSIGVLFNIWWIDALGASILCCYVILQWWMITFEHIDHLSGSKAPKEDYQQVLYMIVRFTDEISKVKNYRMYHMGDQVNVEVDIVLKNANMSLKDCHDLGESLQYAIETLPYVNRCFVHIDYKVRNYVGHLTG</sequence>
<keyword evidence="3 7" id="KW-0812">Transmembrane</keyword>
<name>A0A9P6WLX5_9ASCO</name>
<feature type="compositionally biased region" description="Acidic residues" evidence="6">
    <location>
        <begin position="205"/>
        <end position="218"/>
    </location>
</feature>
<evidence type="ECO:0008006" key="12">
    <source>
        <dbReference type="Google" id="ProtNLM"/>
    </source>
</evidence>
<reference evidence="10" key="1">
    <citation type="submission" date="2020-11" db="EMBL/GenBank/DDBJ databases">
        <title>Kefir isolates.</title>
        <authorList>
            <person name="Marcisauskas S."/>
            <person name="Kim Y."/>
            <person name="Blasche S."/>
        </authorList>
    </citation>
    <scope>NUCLEOTIDE SEQUENCE</scope>
    <source>
        <strain evidence="10">Olga-1</strain>
    </source>
</reference>
<evidence type="ECO:0000256" key="3">
    <source>
        <dbReference type="ARBA" id="ARBA00022692"/>
    </source>
</evidence>
<dbReference type="FunFam" id="1.20.1510.10:FF:000005">
    <property type="entry name" value="Putative Cation diffusion facilitator 1"/>
    <property type="match status" value="1"/>
</dbReference>
<feature type="region of interest" description="Disordered" evidence="6">
    <location>
        <begin position="1"/>
        <end position="32"/>
    </location>
</feature>
<evidence type="ECO:0000259" key="8">
    <source>
        <dbReference type="Pfam" id="PF01545"/>
    </source>
</evidence>
<evidence type="ECO:0000256" key="4">
    <source>
        <dbReference type="ARBA" id="ARBA00022989"/>
    </source>
</evidence>
<accession>A0A9P6WLX5</accession>
<dbReference type="NCBIfam" id="TIGR01297">
    <property type="entry name" value="CDF"/>
    <property type="match status" value="1"/>
</dbReference>
<evidence type="ECO:0000256" key="2">
    <source>
        <dbReference type="ARBA" id="ARBA00022448"/>
    </source>
</evidence>
<dbReference type="Gene3D" id="3.30.70.1350">
    <property type="entry name" value="Cation efflux protein, cytoplasmic domain"/>
    <property type="match status" value="1"/>
</dbReference>
<gene>
    <name evidence="10" type="ORF">C6P40_000928</name>
</gene>
<evidence type="ECO:0000256" key="5">
    <source>
        <dbReference type="ARBA" id="ARBA00023136"/>
    </source>
</evidence>
<feature type="compositionally biased region" description="Polar residues" evidence="6">
    <location>
        <begin position="259"/>
        <end position="270"/>
    </location>
</feature>
<comment type="caution">
    <text evidence="10">The sequence shown here is derived from an EMBL/GenBank/DDBJ whole genome shotgun (WGS) entry which is preliminary data.</text>
</comment>
<dbReference type="InterPro" id="IPR002524">
    <property type="entry name" value="Cation_efflux"/>
</dbReference>
<dbReference type="PANTHER" id="PTHR43840:SF4">
    <property type="entry name" value="CDF DIVALENT METAL CATION TRANSPORTER (EUROFUNG)"/>
    <property type="match status" value="1"/>
</dbReference>
<evidence type="ECO:0000259" key="9">
    <source>
        <dbReference type="Pfam" id="PF16916"/>
    </source>
</evidence>
<dbReference type="Proteomes" id="UP000697127">
    <property type="component" value="Unassembled WGS sequence"/>
</dbReference>
<comment type="subcellular location">
    <subcellularLocation>
        <location evidence="1">Membrane</location>
        <topology evidence="1">Multi-pass membrane protein</topology>
    </subcellularLocation>
</comment>
<feature type="transmembrane region" description="Helical" evidence="7">
    <location>
        <begin position="455"/>
        <end position="475"/>
    </location>
</feature>
<feature type="compositionally biased region" description="Low complexity" evidence="6">
    <location>
        <begin position="192"/>
        <end position="204"/>
    </location>
</feature>
<feature type="domain" description="Cation efflux protein transmembrane" evidence="8">
    <location>
        <begin position="312"/>
        <end position="501"/>
    </location>
</feature>
<dbReference type="InterPro" id="IPR027469">
    <property type="entry name" value="Cation_efflux_TMD_sf"/>
</dbReference>
<feature type="transmembrane region" description="Helical" evidence="7">
    <location>
        <begin position="335"/>
        <end position="355"/>
    </location>
</feature>
<feature type="region of interest" description="Disordered" evidence="6">
    <location>
        <begin position="192"/>
        <end position="237"/>
    </location>
</feature>
<feature type="compositionally biased region" description="Low complexity" evidence="6">
    <location>
        <begin position="7"/>
        <end position="32"/>
    </location>
</feature>
<dbReference type="GO" id="GO:0016020">
    <property type="term" value="C:membrane"/>
    <property type="evidence" value="ECO:0007669"/>
    <property type="project" value="UniProtKB-SubCell"/>
</dbReference>
<dbReference type="InterPro" id="IPR058533">
    <property type="entry name" value="Cation_efflux_TM"/>
</dbReference>
<dbReference type="EMBL" id="PUHW01000149">
    <property type="protein sequence ID" value="KAG0688468.1"/>
    <property type="molecule type" value="Genomic_DNA"/>
</dbReference>
<dbReference type="GO" id="GO:0030003">
    <property type="term" value="P:intracellular monoatomic cation homeostasis"/>
    <property type="evidence" value="ECO:0007669"/>
    <property type="project" value="UniProtKB-ARBA"/>
</dbReference>
<dbReference type="Pfam" id="PF01545">
    <property type="entry name" value="Cation_efflux"/>
    <property type="match status" value="1"/>
</dbReference>
<proteinExistence type="predicted"/>
<feature type="transmembrane region" description="Helical" evidence="7">
    <location>
        <begin position="376"/>
        <end position="394"/>
    </location>
</feature>
<evidence type="ECO:0000313" key="10">
    <source>
        <dbReference type="EMBL" id="KAG0688468.1"/>
    </source>
</evidence>
<dbReference type="InterPro" id="IPR027470">
    <property type="entry name" value="Cation_efflux_CTD"/>
</dbReference>
<dbReference type="InterPro" id="IPR050291">
    <property type="entry name" value="CDF_Transporter"/>
</dbReference>
<feature type="transmembrane region" description="Helical" evidence="7">
    <location>
        <begin position="304"/>
        <end position="329"/>
    </location>
</feature>
<keyword evidence="5 7" id="KW-0472">Membrane</keyword>
<evidence type="ECO:0000256" key="1">
    <source>
        <dbReference type="ARBA" id="ARBA00004141"/>
    </source>
</evidence>
<dbReference type="AlphaFoldDB" id="A0A9P6WLX5"/>
<dbReference type="InterPro" id="IPR036837">
    <property type="entry name" value="Cation_efflux_CTD_sf"/>
</dbReference>
<dbReference type="Pfam" id="PF16916">
    <property type="entry name" value="ZT_dimer"/>
    <property type="match status" value="1"/>
</dbReference>
<feature type="domain" description="Cation efflux protein cytoplasmic" evidence="9">
    <location>
        <begin position="509"/>
        <end position="585"/>
    </location>
</feature>
<dbReference type="PANTHER" id="PTHR43840">
    <property type="entry name" value="MITOCHONDRIAL METAL TRANSPORTER 1-RELATED"/>
    <property type="match status" value="1"/>
</dbReference>
<evidence type="ECO:0000256" key="7">
    <source>
        <dbReference type="SAM" id="Phobius"/>
    </source>
</evidence>
<feature type="region of interest" description="Disordered" evidence="6">
    <location>
        <begin position="259"/>
        <end position="278"/>
    </location>
</feature>
<feature type="compositionally biased region" description="Low complexity" evidence="6">
    <location>
        <begin position="219"/>
        <end position="231"/>
    </location>
</feature>
<organism evidence="10 11">
    <name type="scientific">Pichia californica</name>
    <dbReference type="NCBI Taxonomy" id="460514"/>
    <lineage>
        <taxon>Eukaryota</taxon>
        <taxon>Fungi</taxon>
        <taxon>Dikarya</taxon>
        <taxon>Ascomycota</taxon>
        <taxon>Saccharomycotina</taxon>
        <taxon>Pichiomycetes</taxon>
        <taxon>Pichiales</taxon>
        <taxon>Pichiaceae</taxon>
        <taxon>Pichia</taxon>
    </lineage>
</organism>
<dbReference type="SUPFAM" id="SSF161111">
    <property type="entry name" value="Cation efflux protein transmembrane domain-like"/>
    <property type="match status" value="1"/>
</dbReference>
<dbReference type="GO" id="GO:0098771">
    <property type="term" value="P:inorganic ion homeostasis"/>
    <property type="evidence" value="ECO:0007669"/>
    <property type="project" value="UniProtKB-ARBA"/>
</dbReference>
<protein>
    <recommendedName>
        <fullName evidence="12">Cation efflux protein cytoplasmic domain-containing protein</fullName>
    </recommendedName>
</protein>